<feature type="transmembrane region" description="Helical" evidence="6">
    <location>
        <begin position="376"/>
        <end position="396"/>
    </location>
</feature>
<feature type="transmembrane region" description="Helical" evidence="6">
    <location>
        <begin position="52"/>
        <end position="70"/>
    </location>
</feature>
<keyword evidence="4 6" id="KW-1133">Transmembrane helix</keyword>
<evidence type="ECO:0000256" key="1">
    <source>
        <dbReference type="ARBA" id="ARBA00004651"/>
    </source>
</evidence>
<evidence type="ECO:0000256" key="4">
    <source>
        <dbReference type="ARBA" id="ARBA00022989"/>
    </source>
</evidence>
<protein>
    <recommendedName>
        <fullName evidence="7">Major facilitator superfamily (MFS) profile domain-containing protein</fullName>
    </recommendedName>
</protein>
<feature type="transmembrane region" description="Helical" evidence="6">
    <location>
        <begin position="291"/>
        <end position="308"/>
    </location>
</feature>
<dbReference type="KEGG" id="dez:DKM44_04055"/>
<dbReference type="InterPro" id="IPR036259">
    <property type="entry name" value="MFS_trans_sf"/>
</dbReference>
<feature type="transmembrane region" description="Helical" evidence="6">
    <location>
        <begin position="109"/>
        <end position="129"/>
    </location>
</feature>
<feature type="transmembrane region" description="Helical" evidence="6">
    <location>
        <begin position="314"/>
        <end position="337"/>
    </location>
</feature>
<accession>A0A2Z3JGN7</accession>
<dbReference type="OrthoDB" id="63570at2"/>
<organism evidence="8 9">
    <name type="scientific">Deinococcus irradiatisoli</name>
    <dbReference type="NCBI Taxonomy" id="2202254"/>
    <lineage>
        <taxon>Bacteria</taxon>
        <taxon>Thermotogati</taxon>
        <taxon>Deinococcota</taxon>
        <taxon>Deinococci</taxon>
        <taxon>Deinococcales</taxon>
        <taxon>Deinococcaceae</taxon>
        <taxon>Deinococcus</taxon>
    </lineage>
</organism>
<dbReference type="PROSITE" id="PS50850">
    <property type="entry name" value="MFS"/>
    <property type="match status" value="1"/>
</dbReference>
<dbReference type="Pfam" id="PF07690">
    <property type="entry name" value="MFS_1"/>
    <property type="match status" value="1"/>
</dbReference>
<dbReference type="PANTHER" id="PTHR23513">
    <property type="entry name" value="INTEGRAL MEMBRANE EFFLUX PROTEIN-RELATED"/>
    <property type="match status" value="1"/>
</dbReference>
<keyword evidence="9" id="KW-1185">Reference proteome</keyword>
<feature type="domain" description="Major facilitator superfamily (MFS) profile" evidence="7">
    <location>
        <begin position="222"/>
        <end position="407"/>
    </location>
</feature>
<feature type="transmembrane region" description="Helical" evidence="6">
    <location>
        <begin position="226"/>
        <end position="244"/>
    </location>
</feature>
<keyword evidence="2" id="KW-1003">Cell membrane</keyword>
<keyword evidence="3 6" id="KW-0812">Transmembrane</keyword>
<dbReference type="AlphaFoldDB" id="A0A2Z3JGN7"/>
<dbReference type="Proteomes" id="UP000245368">
    <property type="component" value="Chromosome"/>
</dbReference>
<comment type="subcellular location">
    <subcellularLocation>
        <location evidence="1">Cell membrane</location>
        <topology evidence="1">Multi-pass membrane protein</topology>
    </subcellularLocation>
</comment>
<evidence type="ECO:0000259" key="7">
    <source>
        <dbReference type="PROSITE" id="PS50850"/>
    </source>
</evidence>
<feature type="transmembrane region" description="Helical" evidence="6">
    <location>
        <begin position="82"/>
        <end position="102"/>
    </location>
</feature>
<evidence type="ECO:0000256" key="5">
    <source>
        <dbReference type="ARBA" id="ARBA00023136"/>
    </source>
</evidence>
<sequence>MTTATTSSSPLGPGFWNFWSGLLCFSLGDAVLYIALPFLALGTSPAVNQHRALGLVVLAGSLPRFLAPLLGTLADRAAPKPLLLISAGLRTLSALLVGLAALHLGQLPLWVPLLLAFGNGLLSTLTYTVSRTLLPRLVGQGALTQANALTSGALMGGPLVGYGLGGTLLALGGSGPTLLIAAGLSLGLLLGAGRLPDLPPGASGTGTPGVWASLAASWRLYLGRPLLLAMLLFGFSLNLLMNMLNVRAPIHLLSVGRGAGDYAVFEGLLSGGMLLGTALVGLLARRLNLDAMLGLGRWVVLLGVVALLPGAAAMWWAGGAVIGLGIGLLEVAAITRIQALVPAQGRGQALGTAMGFNALGLLVGAGVAALAWPTSALLLAGAALLLVLALLWPLALRREPALGVAAD</sequence>
<feature type="transmembrane region" description="Helical" evidence="6">
    <location>
        <begin position="168"/>
        <end position="190"/>
    </location>
</feature>
<dbReference type="PANTHER" id="PTHR23513:SF11">
    <property type="entry name" value="STAPHYLOFERRIN A TRANSPORTER"/>
    <property type="match status" value="1"/>
</dbReference>
<feature type="transmembrane region" description="Helical" evidence="6">
    <location>
        <begin position="349"/>
        <end position="370"/>
    </location>
</feature>
<dbReference type="InterPro" id="IPR011701">
    <property type="entry name" value="MFS"/>
</dbReference>
<keyword evidence="5 6" id="KW-0472">Membrane</keyword>
<dbReference type="EMBL" id="CP029494">
    <property type="protein sequence ID" value="AWN22510.1"/>
    <property type="molecule type" value="Genomic_DNA"/>
</dbReference>
<gene>
    <name evidence="8" type="ORF">DKM44_04055</name>
</gene>
<dbReference type="Gene3D" id="1.20.1250.20">
    <property type="entry name" value="MFS general substrate transporter like domains"/>
    <property type="match status" value="1"/>
</dbReference>
<dbReference type="GO" id="GO:0022857">
    <property type="term" value="F:transmembrane transporter activity"/>
    <property type="evidence" value="ECO:0007669"/>
    <property type="project" value="InterPro"/>
</dbReference>
<feature type="transmembrane region" description="Helical" evidence="6">
    <location>
        <begin position="264"/>
        <end position="284"/>
    </location>
</feature>
<proteinExistence type="predicted"/>
<dbReference type="InterPro" id="IPR020846">
    <property type="entry name" value="MFS_dom"/>
</dbReference>
<evidence type="ECO:0000313" key="8">
    <source>
        <dbReference type="EMBL" id="AWN22510.1"/>
    </source>
</evidence>
<name>A0A2Z3JGN7_9DEIO</name>
<dbReference type="GO" id="GO:0005886">
    <property type="term" value="C:plasma membrane"/>
    <property type="evidence" value="ECO:0007669"/>
    <property type="project" value="UniProtKB-SubCell"/>
</dbReference>
<dbReference type="RefSeq" id="WP_109825643.1">
    <property type="nucleotide sequence ID" value="NZ_CP029494.1"/>
</dbReference>
<evidence type="ECO:0000256" key="6">
    <source>
        <dbReference type="SAM" id="Phobius"/>
    </source>
</evidence>
<evidence type="ECO:0000256" key="3">
    <source>
        <dbReference type="ARBA" id="ARBA00022692"/>
    </source>
</evidence>
<dbReference type="SUPFAM" id="SSF103473">
    <property type="entry name" value="MFS general substrate transporter"/>
    <property type="match status" value="1"/>
</dbReference>
<reference evidence="8 9" key="1">
    <citation type="submission" date="2018-05" db="EMBL/GenBank/DDBJ databases">
        <title>Complete Genome Sequence of Deinococcus sp. strain 17bor-2.</title>
        <authorList>
            <person name="Srinivasan S."/>
        </authorList>
    </citation>
    <scope>NUCLEOTIDE SEQUENCE [LARGE SCALE GENOMIC DNA]</scope>
    <source>
        <strain evidence="8 9">17bor-2</strain>
    </source>
</reference>
<feature type="transmembrane region" description="Helical" evidence="6">
    <location>
        <begin position="18"/>
        <end position="40"/>
    </location>
</feature>
<evidence type="ECO:0000313" key="9">
    <source>
        <dbReference type="Proteomes" id="UP000245368"/>
    </source>
</evidence>
<evidence type="ECO:0000256" key="2">
    <source>
        <dbReference type="ARBA" id="ARBA00022475"/>
    </source>
</evidence>